<accession>A0A0F9JI95</accession>
<dbReference type="AlphaFoldDB" id="A0A0F9JI95"/>
<keyword evidence="1" id="KW-0812">Transmembrane</keyword>
<feature type="transmembrane region" description="Helical" evidence="1">
    <location>
        <begin position="15"/>
        <end position="36"/>
    </location>
</feature>
<keyword evidence="1" id="KW-0472">Membrane</keyword>
<comment type="caution">
    <text evidence="2">The sequence shown here is derived from an EMBL/GenBank/DDBJ whole genome shotgun (WGS) entry which is preliminary data.</text>
</comment>
<evidence type="ECO:0000256" key="1">
    <source>
        <dbReference type="SAM" id="Phobius"/>
    </source>
</evidence>
<evidence type="ECO:0000313" key="2">
    <source>
        <dbReference type="EMBL" id="KKM62076.1"/>
    </source>
</evidence>
<organism evidence="2">
    <name type="scientific">marine sediment metagenome</name>
    <dbReference type="NCBI Taxonomy" id="412755"/>
    <lineage>
        <taxon>unclassified sequences</taxon>
        <taxon>metagenomes</taxon>
        <taxon>ecological metagenomes</taxon>
    </lineage>
</organism>
<sequence length="40" mass="4249">MDPVVNRSETPGDDVGIVIILVLGLVVAVAALVPYWESLQ</sequence>
<proteinExistence type="predicted"/>
<keyword evidence="1" id="KW-1133">Transmembrane helix</keyword>
<reference evidence="2" key="1">
    <citation type="journal article" date="2015" name="Nature">
        <title>Complex archaea that bridge the gap between prokaryotes and eukaryotes.</title>
        <authorList>
            <person name="Spang A."/>
            <person name="Saw J.H."/>
            <person name="Jorgensen S.L."/>
            <person name="Zaremba-Niedzwiedzka K."/>
            <person name="Martijn J."/>
            <person name="Lind A.E."/>
            <person name="van Eijk R."/>
            <person name="Schleper C."/>
            <person name="Guy L."/>
            <person name="Ettema T.J."/>
        </authorList>
    </citation>
    <scope>NUCLEOTIDE SEQUENCE</scope>
</reference>
<name>A0A0F9JI95_9ZZZZ</name>
<gene>
    <name evidence="2" type="ORF">LCGC14_1525340</name>
</gene>
<protein>
    <submittedName>
        <fullName evidence="2">Uncharacterized protein</fullName>
    </submittedName>
</protein>
<dbReference type="EMBL" id="LAZR01011368">
    <property type="protein sequence ID" value="KKM62076.1"/>
    <property type="molecule type" value="Genomic_DNA"/>
</dbReference>